<comment type="caution">
    <text evidence="2">The sequence shown here is derived from an EMBL/GenBank/DDBJ whole genome shotgun (WGS) entry which is preliminary data.</text>
</comment>
<dbReference type="Proteomes" id="UP000446657">
    <property type="component" value="Unassembled WGS sequence"/>
</dbReference>
<evidence type="ECO:0000313" key="2">
    <source>
        <dbReference type="EMBL" id="MTR82238.1"/>
    </source>
</evidence>
<dbReference type="GO" id="GO:0004190">
    <property type="term" value="F:aspartic-type endopeptidase activity"/>
    <property type="evidence" value="ECO:0007669"/>
    <property type="project" value="InterPro"/>
</dbReference>
<evidence type="ECO:0000313" key="3">
    <source>
        <dbReference type="Proteomes" id="UP000446657"/>
    </source>
</evidence>
<keyword evidence="1" id="KW-0812">Transmembrane</keyword>
<evidence type="ECO:0000256" key="1">
    <source>
        <dbReference type="SAM" id="Phobius"/>
    </source>
</evidence>
<feature type="transmembrane region" description="Helical" evidence="1">
    <location>
        <begin position="42"/>
        <end position="64"/>
    </location>
</feature>
<dbReference type="EMBL" id="WNAL01000022">
    <property type="protein sequence ID" value="MTR82238.1"/>
    <property type="molecule type" value="Genomic_DNA"/>
</dbReference>
<feature type="transmembrane region" description="Helical" evidence="1">
    <location>
        <begin position="76"/>
        <end position="96"/>
    </location>
</feature>
<dbReference type="GO" id="GO:0006508">
    <property type="term" value="P:proteolysis"/>
    <property type="evidence" value="ECO:0007669"/>
    <property type="project" value="InterPro"/>
</dbReference>
<dbReference type="GO" id="GO:0030436">
    <property type="term" value="P:asexual sporulation"/>
    <property type="evidence" value="ECO:0007669"/>
    <property type="project" value="InterPro"/>
</dbReference>
<keyword evidence="1" id="KW-1133">Transmembrane helix</keyword>
<feature type="transmembrane region" description="Helical" evidence="1">
    <location>
        <begin position="102"/>
        <end position="122"/>
    </location>
</feature>
<dbReference type="AlphaFoldDB" id="A0A844KNQ0"/>
<evidence type="ECO:0008006" key="4">
    <source>
        <dbReference type="Google" id="ProtNLM"/>
    </source>
</evidence>
<dbReference type="InterPro" id="IPR005081">
    <property type="entry name" value="SpoIIGA"/>
</dbReference>
<accession>A0A844KNQ0</accession>
<dbReference type="Pfam" id="PF03419">
    <property type="entry name" value="Peptidase_U4"/>
    <property type="match status" value="1"/>
</dbReference>
<reference evidence="2 3" key="1">
    <citation type="journal article" date="2019" name="Nat. Med.">
        <title>A library of human gut bacterial isolates paired with longitudinal multiomics data enables mechanistic microbiome research.</title>
        <authorList>
            <person name="Poyet M."/>
            <person name="Groussin M."/>
            <person name="Gibbons S.M."/>
            <person name="Avila-Pacheco J."/>
            <person name="Jiang X."/>
            <person name="Kearney S.M."/>
            <person name="Perrotta A.R."/>
            <person name="Berdy B."/>
            <person name="Zhao S."/>
            <person name="Lieberman T.D."/>
            <person name="Swanson P.K."/>
            <person name="Smith M."/>
            <person name="Roesemann S."/>
            <person name="Alexander J.E."/>
            <person name="Rich S.A."/>
            <person name="Livny J."/>
            <person name="Vlamakis H."/>
            <person name="Clish C."/>
            <person name="Bullock K."/>
            <person name="Deik A."/>
            <person name="Scott J."/>
            <person name="Pierce K.A."/>
            <person name="Xavier R.J."/>
            <person name="Alm E.J."/>
        </authorList>
    </citation>
    <scope>NUCLEOTIDE SEQUENCE [LARGE SCALE GENOMIC DNA]</scope>
    <source>
        <strain evidence="2 3">BIOML-A1</strain>
    </source>
</reference>
<gene>
    <name evidence="2" type="ORF">GMD30_11165</name>
</gene>
<proteinExistence type="predicted"/>
<protein>
    <recommendedName>
        <fullName evidence="4">Sigma-E processing peptidase SpoIIGA</fullName>
    </recommendedName>
</protein>
<name>A0A844KNQ0_9FIRM</name>
<sequence>MNFLVLSLTCVFCKSAVCHRNLRMLAAAVSGTGLEAFGLMVLPYAISVLCTAIGIVPLMVFLAFGRENKKQRMVRILSSWLSIVLLNGVATAVYNLTGLENLYLYTALATAGITYVLVKNLVVSVQRQKRQMSVVLYNKTVSVPCIGLLDSGNLLTMPLSGNPVHIADAALLQKLVDEKTVQKEIPYRALGNPHGKLQVYCMDGMKVETEPAKFCDWKQIWVGCAENGVLCNKPYQLILHASVADHCGCTKDPSQMTKKLRKEKRNVFTV</sequence>
<keyword evidence="1" id="KW-0472">Membrane</keyword>
<organism evidence="2 3">
    <name type="scientific">Roseburia faecis</name>
    <dbReference type="NCBI Taxonomy" id="301302"/>
    <lineage>
        <taxon>Bacteria</taxon>
        <taxon>Bacillati</taxon>
        <taxon>Bacillota</taxon>
        <taxon>Clostridia</taxon>
        <taxon>Lachnospirales</taxon>
        <taxon>Lachnospiraceae</taxon>
        <taxon>Roseburia</taxon>
    </lineage>
</organism>